<evidence type="ECO:0000313" key="2">
    <source>
        <dbReference type="EMBL" id="KZS95886.1"/>
    </source>
</evidence>
<reference evidence="2 3" key="1">
    <citation type="journal article" date="2016" name="Mol. Biol. Evol.">
        <title>Comparative Genomics of Early-Diverging Mushroom-Forming Fungi Provides Insights into the Origins of Lignocellulose Decay Capabilities.</title>
        <authorList>
            <person name="Nagy L.G."/>
            <person name="Riley R."/>
            <person name="Tritt A."/>
            <person name="Adam C."/>
            <person name="Daum C."/>
            <person name="Floudas D."/>
            <person name="Sun H."/>
            <person name="Yadav J.S."/>
            <person name="Pangilinan J."/>
            <person name="Larsson K.H."/>
            <person name="Matsuura K."/>
            <person name="Barry K."/>
            <person name="Labutti K."/>
            <person name="Kuo R."/>
            <person name="Ohm R.A."/>
            <person name="Bhattacharya S.S."/>
            <person name="Shirouzu T."/>
            <person name="Yoshinaga Y."/>
            <person name="Martin F.M."/>
            <person name="Grigoriev I.V."/>
            <person name="Hibbett D.S."/>
        </authorList>
    </citation>
    <scope>NUCLEOTIDE SEQUENCE [LARGE SCALE GENOMIC DNA]</scope>
    <source>
        <strain evidence="2 3">HHB9708</strain>
    </source>
</reference>
<evidence type="ECO:0000313" key="3">
    <source>
        <dbReference type="Proteomes" id="UP000076722"/>
    </source>
</evidence>
<dbReference type="Proteomes" id="UP000076722">
    <property type="component" value="Unassembled WGS sequence"/>
</dbReference>
<name>A0A164XE55_9AGAM</name>
<dbReference type="STRING" id="1314777.A0A164XE55"/>
<accession>A0A164XE55</accession>
<protein>
    <submittedName>
        <fullName evidence="2">Uncharacterized protein</fullName>
    </submittedName>
</protein>
<gene>
    <name evidence="2" type="ORF">SISNIDRAFT_483306</name>
</gene>
<feature type="compositionally biased region" description="Basic and acidic residues" evidence="1">
    <location>
        <begin position="63"/>
        <end position="73"/>
    </location>
</feature>
<organism evidence="2 3">
    <name type="scientific">Sistotremastrum niveocremeum HHB9708</name>
    <dbReference type="NCBI Taxonomy" id="1314777"/>
    <lineage>
        <taxon>Eukaryota</taxon>
        <taxon>Fungi</taxon>
        <taxon>Dikarya</taxon>
        <taxon>Basidiomycota</taxon>
        <taxon>Agaricomycotina</taxon>
        <taxon>Agaricomycetes</taxon>
        <taxon>Sistotremastrales</taxon>
        <taxon>Sistotremastraceae</taxon>
        <taxon>Sertulicium</taxon>
        <taxon>Sertulicium niveocremeum</taxon>
    </lineage>
</organism>
<feature type="region of interest" description="Disordered" evidence="1">
    <location>
        <begin position="30"/>
        <end position="102"/>
    </location>
</feature>
<dbReference type="EMBL" id="KV419400">
    <property type="protein sequence ID" value="KZS95886.1"/>
    <property type="molecule type" value="Genomic_DNA"/>
</dbReference>
<evidence type="ECO:0000256" key="1">
    <source>
        <dbReference type="SAM" id="MobiDB-lite"/>
    </source>
</evidence>
<dbReference type="OrthoDB" id="3362817at2759"/>
<keyword evidence="3" id="KW-1185">Reference proteome</keyword>
<feature type="compositionally biased region" description="Low complexity" evidence="1">
    <location>
        <begin position="37"/>
        <end position="48"/>
    </location>
</feature>
<dbReference type="AlphaFoldDB" id="A0A164XE55"/>
<proteinExistence type="predicted"/>
<sequence>MTSAILQRNSIQKFLSTTCCNRLVSRSYSSQKTLTRASSSSQSAASSSKDVLSSTHGPVAFVTHEELPSHDDYPPSGSHSQRRRDTNQRNKGGRRRIKADDRPYIEPVIAPSLPLPTGKTYVTRLGPLPAPEERGTLLNHLQVSSTEPTLADLQAFRPQEMPGLGSPEYAKVYKTVREQISSSFTKAQMRSFEMLYVQGDISLSKPKMRIVEDIMEKAWGMPSPSKVERDRKEQKEVKSATLPMSAAQLFLLLGKDGSELLHLATEHGVHVSVASSPLSLTVRGVKKGLQSFKKDFREKLQRISRREIETSFSINSTLLHRISRISGAFLESSHNKIVVTGLEEKAIDSAVRLCHRASILDISRNVMPLLVQLPPTVTSDDGNPAFPSTFALYPFLLHRTTPWTMGTGGAFRLRRVGEWLSNYEPGKSNLADQSVLSDVHGNHTSLEDIFPKASLDTSVLPHPTLKVSFGHILFPASQEGAQRATLVPPLSGARSFSSVSEWLRETRSQPTFVPILPRSLRDMSPAQQTLVHRLVYRNVGVDDSRQSTFPSGWHGTNVLGVEIDVPHPEAENIEATELEVQKDKPAHFWRGIEYSCDILQPSKTYDIRLSRFVPKTMERDATVEELETYLSQVKDYLLQKSSTRPLPPSRITYLNEEYILSANVSVRRSTEHVPVKTESDDVTSLPAIAESVYDLESSQKSTSCELELAETDLANWEKNFKQWTSAISSISSDPWTEHNGHPLNDNTFSQL</sequence>